<evidence type="ECO:0000256" key="5">
    <source>
        <dbReference type="ARBA" id="ARBA00023163"/>
    </source>
</evidence>
<keyword evidence="5" id="KW-0804">Transcription</keyword>
<dbReference type="InterPro" id="IPR022691">
    <property type="entry name" value="Tscrpt_elong_fac_GreA/B_N"/>
</dbReference>
<feature type="domain" description="Transcription elongation factor GreA/GreB N-terminal" evidence="8">
    <location>
        <begin position="542"/>
        <end position="605"/>
    </location>
</feature>
<dbReference type="GO" id="GO:0070063">
    <property type="term" value="F:RNA polymerase binding"/>
    <property type="evidence" value="ECO:0007669"/>
    <property type="project" value="InterPro"/>
</dbReference>
<keyword evidence="10" id="KW-1185">Reference proteome</keyword>
<dbReference type="Pfam" id="PF01272">
    <property type="entry name" value="GreA_GreB"/>
    <property type="match status" value="1"/>
</dbReference>
<dbReference type="RefSeq" id="WP_052881867.1">
    <property type="nucleotide sequence ID" value="NZ_CP010904.1"/>
</dbReference>
<dbReference type="InterPro" id="IPR036953">
    <property type="entry name" value="GreA/GreB_C_sf"/>
</dbReference>
<comment type="similarity">
    <text evidence="1">Belongs to the GreA/GreB family.</text>
</comment>
<evidence type="ECO:0000256" key="3">
    <source>
        <dbReference type="ARBA" id="ARBA00023015"/>
    </source>
</evidence>
<dbReference type="PATRIC" id="fig|1609981.3.peg.1343"/>
<dbReference type="AlphaFoldDB" id="A0A0G3EI99"/>
<dbReference type="OrthoDB" id="9808774at2"/>
<gene>
    <name evidence="9" type="primary">greA</name>
    <name evidence="9" type="ORF">L21SP4_01292</name>
</gene>
<keyword evidence="3" id="KW-0805">Transcription regulation</keyword>
<protein>
    <recommendedName>
        <fullName evidence="2">Transcription elongation factor GreA</fullName>
    </recommendedName>
    <alternativeName>
        <fullName evidence="6">Transcript cleavage factor GreA</fullName>
    </alternativeName>
</protein>
<evidence type="ECO:0000259" key="7">
    <source>
        <dbReference type="Pfam" id="PF01272"/>
    </source>
</evidence>
<dbReference type="GO" id="GO:0003677">
    <property type="term" value="F:DNA binding"/>
    <property type="evidence" value="ECO:0007669"/>
    <property type="project" value="UniProtKB-KW"/>
</dbReference>
<dbReference type="SUPFAM" id="SSF46557">
    <property type="entry name" value="GreA transcript cleavage protein, N-terminal domain"/>
    <property type="match status" value="1"/>
</dbReference>
<dbReference type="PANTHER" id="PTHR30437:SF4">
    <property type="entry name" value="TRANSCRIPTION ELONGATION FACTOR GREA"/>
    <property type="match status" value="1"/>
</dbReference>
<dbReference type="STRING" id="1307763.L21SP4_01292"/>
<dbReference type="InterPro" id="IPR023459">
    <property type="entry name" value="Tscrpt_elong_fac_GreA/B_fam"/>
</dbReference>
<proteinExistence type="inferred from homology"/>
<dbReference type="Proteomes" id="UP000035268">
    <property type="component" value="Chromosome"/>
</dbReference>
<dbReference type="Pfam" id="PF03449">
    <property type="entry name" value="GreA_GreB_N"/>
    <property type="match status" value="1"/>
</dbReference>
<evidence type="ECO:0000256" key="1">
    <source>
        <dbReference type="ARBA" id="ARBA00008213"/>
    </source>
</evidence>
<dbReference type="SUPFAM" id="SSF54534">
    <property type="entry name" value="FKBP-like"/>
    <property type="match status" value="1"/>
</dbReference>
<dbReference type="FunFam" id="1.10.287.180:FF:000001">
    <property type="entry name" value="Transcription elongation factor GreA"/>
    <property type="match status" value="1"/>
</dbReference>
<keyword evidence="4" id="KW-0238">DNA-binding</keyword>
<dbReference type="EMBL" id="CP010904">
    <property type="protein sequence ID" value="AKJ64540.1"/>
    <property type="molecule type" value="Genomic_DNA"/>
</dbReference>
<dbReference type="KEGG" id="vbl:L21SP4_01292"/>
<dbReference type="GO" id="GO:0006354">
    <property type="term" value="P:DNA-templated transcription elongation"/>
    <property type="evidence" value="ECO:0007669"/>
    <property type="project" value="TreeGrafter"/>
</dbReference>
<reference evidence="9 10" key="2">
    <citation type="journal article" date="2016" name="ISME J.">
        <title>Characterization of the first cultured representative of Verrucomicrobia subdivision 5 indicates the proposal of a novel phylum.</title>
        <authorList>
            <person name="Spring S."/>
            <person name="Bunk B."/>
            <person name="Sproer C."/>
            <person name="Schumann P."/>
            <person name="Rohde M."/>
            <person name="Tindall B.J."/>
            <person name="Klenk H.P."/>
        </authorList>
    </citation>
    <scope>NUCLEOTIDE SEQUENCE [LARGE SCALE GENOMIC DNA]</scope>
    <source>
        <strain evidence="9 10">L21-Fru-AB</strain>
    </source>
</reference>
<evidence type="ECO:0000256" key="2">
    <source>
        <dbReference type="ARBA" id="ARBA00013729"/>
    </source>
</evidence>
<dbReference type="Gene3D" id="3.10.50.30">
    <property type="entry name" value="Transcription elongation factor, GreA/GreB, C-terminal domain"/>
    <property type="match status" value="1"/>
</dbReference>
<dbReference type="InterPro" id="IPR001437">
    <property type="entry name" value="Tscrpt_elong_fac_GreA/B_C"/>
</dbReference>
<name>A0A0G3EI99_9BACT</name>
<evidence type="ECO:0000313" key="9">
    <source>
        <dbReference type="EMBL" id="AKJ64540.1"/>
    </source>
</evidence>
<accession>A0A0G3EI99</accession>
<organism evidence="9 10">
    <name type="scientific">Kiritimatiella glycovorans</name>
    <dbReference type="NCBI Taxonomy" id="1307763"/>
    <lineage>
        <taxon>Bacteria</taxon>
        <taxon>Pseudomonadati</taxon>
        <taxon>Kiritimatiellota</taxon>
        <taxon>Kiritimatiellia</taxon>
        <taxon>Kiritimatiellales</taxon>
        <taxon>Kiritimatiellaceae</taxon>
        <taxon>Kiritimatiella</taxon>
    </lineage>
</organism>
<sequence>MDEAQFLAQLESEEKDAAALLDAVRAKHEEGDPDTASDWSDLLLDTLAEQGAIRDAAETLRWQVCEFGRYGDRPEDRVEAVRRLFARHHRERKLVEAAGFESIPPAEAFRRLFKLWGFESGSLCYDRTWGLGRIERVDDLYRRVVVEFESQRDEREVPFEQAAERLEPVSEDHLYTLRERDPDELRRMIRKEPLAVLKRALAHFGPSTQDELGDALVPVIIEPGEWKSFIDRARAAAREDPLVDWPQRREEPIRVRREARSYDRSWFEEMAEERDAGTLLDGFEAAQARGIELDERMRAVAAERLGFVMDAARGNATRVARAALIAAGWNLEPERPGRREGAEELNDPDALTQALEGLPVKRVREFLDWVTAHGDSSATGLADLLNRCSTPVLNELVPYAVEHGAGEACAARIREELNRRTAAPGLLYWLLRNSDRLEEWNIASRGEFAFLLLDEIGSTAARPIREAFQDPEWLARILEEMPERRRSEFVRRISRSSAWSTLDRNAVLGKIVKARPELHQVILDEQQARRGEAEEVPVTSIRSYRAREEEYRDLVQRRIPENAREIEHARSYGDLRENAEYKAAKERQRLLAQRVRELESMLDRVKPTDFSGYGAEKAGTATVVELGYSGGRRDRYIILGCWDGDEERGIISSQTALAQALEGHGEGENVRVPGEEGEIICRLVSVKPLPADILEWVKGKEPDENG</sequence>
<evidence type="ECO:0000259" key="8">
    <source>
        <dbReference type="Pfam" id="PF03449"/>
    </source>
</evidence>
<evidence type="ECO:0000256" key="4">
    <source>
        <dbReference type="ARBA" id="ARBA00023125"/>
    </source>
</evidence>
<reference evidence="10" key="1">
    <citation type="submission" date="2015-02" db="EMBL/GenBank/DDBJ databases">
        <title>Description and complete genome sequence of the first cultured representative of the subdivision 5 of the Verrucomicrobia phylum.</title>
        <authorList>
            <person name="Spring S."/>
            <person name="Bunk B."/>
            <person name="Sproer C."/>
            <person name="Klenk H.-P."/>
        </authorList>
    </citation>
    <scope>NUCLEOTIDE SEQUENCE [LARGE SCALE GENOMIC DNA]</scope>
    <source>
        <strain evidence="10">L21-Fru-AB</strain>
    </source>
</reference>
<feature type="domain" description="Transcription elongation factor GreA/GreB C-terminal" evidence="7">
    <location>
        <begin position="622"/>
        <end position="687"/>
    </location>
</feature>
<dbReference type="InterPro" id="IPR036805">
    <property type="entry name" value="Tscrpt_elong_fac_GreA/B_N_sf"/>
</dbReference>
<dbReference type="Gene3D" id="1.10.287.180">
    <property type="entry name" value="Transcription elongation factor, GreA/GreB, N-terminal domain"/>
    <property type="match status" value="1"/>
</dbReference>
<evidence type="ECO:0000256" key="6">
    <source>
        <dbReference type="ARBA" id="ARBA00030776"/>
    </source>
</evidence>
<dbReference type="PANTHER" id="PTHR30437">
    <property type="entry name" value="TRANSCRIPTION ELONGATION FACTOR GREA"/>
    <property type="match status" value="1"/>
</dbReference>
<dbReference type="GO" id="GO:0032784">
    <property type="term" value="P:regulation of DNA-templated transcription elongation"/>
    <property type="evidence" value="ECO:0007669"/>
    <property type="project" value="InterPro"/>
</dbReference>
<evidence type="ECO:0000313" key="10">
    <source>
        <dbReference type="Proteomes" id="UP000035268"/>
    </source>
</evidence>